<dbReference type="EMBL" id="OA883433">
    <property type="protein sequence ID" value="CAD7278877.1"/>
    <property type="molecule type" value="Genomic_DNA"/>
</dbReference>
<evidence type="ECO:0000313" key="2">
    <source>
        <dbReference type="Proteomes" id="UP000678499"/>
    </source>
</evidence>
<dbReference type="Pfam" id="PF02958">
    <property type="entry name" value="EcKL"/>
    <property type="match status" value="1"/>
</dbReference>
<gene>
    <name evidence="1" type="ORF">NMOB1V02_LOCUS6571</name>
</gene>
<accession>A0A7R9GDY3</accession>
<protein>
    <submittedName>
        <fullName evidence="1">Uncharacterized protein</fullName>
    </submittedName>
</protein>
<reference evidence="1" key="1">
    <citation type="submission" date="2020-11" db="EMBL/GenBank/DDBJ databases">
        <authorList>
            <person name="Tran Van P."/>
        </authorList>
    </citation>
    <scope>NUCLEOTIDE SEQUENCE</scope>
</reference>
<dbReference type="InterPro" id="IPR004119">
    <property type="entry name" value="EcKL"/>
</dbReference>
<dbReference type="PANTHER" id="PTHR11012:SF56">
    <property type="entry name" value="CHK KINASE-LIKE DOMAIN-CONTAINING PROTEIN-RELATED"/>
    <property type="match status" value="1"/>
</dbReference>
<sequence>MGELVTKEWLKQMLEGSGRFGDHNVEICLLESKRALAKGENYMTIPIRCHVVVVVDREEHSLDLFIKILPAGPEHRALAESFKVFQTEALVYNELIPEITKNVESLGLSKECLPNFPRSVFCKGTGDDAVICMEDLGRLGYRLSNR</sequence>
<dbReference type="AlphaFoldDB" id="A0A7R9GDY3"/>
<dbReference type="PANTHER" id="PTHR11012">
    <property type="entry name" value="PROTEIN KINASE-LIKE DOMAIN-CONTAINING"/>
    <property type="match status" value="1"/>
</dbReference>
<keyword evidence="2" id="KW-1185">Reference proteome</keyword>
<evidence type="ECO:0000313" key="1">
    <source>
        <dbReference type="EMBL" id="CAD7278877.1"/>
    </source>
</evidence>
<dbReference type="EMBL" id="CAJPEX010001396">
    <property type="protein sequence ID" value="CAG0919029.1"/>
    <property type="molecule type" value="Genomic_DNA"/>
</dbReference>
<organism evidence="1">
    <name type="scientific">Notodromas monacha</name>
    <dbReference type="NCBI Taxonomy" id="399045"/>
    <lineage>
        <taxon>Eukaryota</taxon>
        <taxon>Metazoa</taxon>
        <taxon>Ecdysozoa</taxon>
        <taxon>Arthropoda</taxon>
        <taxon>Crustacea</taxon>
        <taxon>Oligostraca</taxon>
        <taxon>Ostracoda</taxon>
        <taxon>Podocopa</taxon>
        <taxon>Podocopida</taxon>
        <taxon>Cypridocopina</taxon>
        <taxon>Cypridoidea</taxon>
        <taxon>Cyprididae</taxon>
        <taxon>Notodromas</taxon>
    </lineage>
</organism>
<proteinExistence type="predicted"/>
<dbReference type="Proteomes" id="UP000678499">
    <property type="component" value="Unassembled WGS sequence"/>
</dbReference>
<name>A0A7R9GDY3_9CRUS</name>
<dbReference type="OrthoDB" id="8250698at2759"/>